<feature type="transmembrane region" description="Helical" evidence="2">
    <location>
        <begin position="265"/>
        <end position="283"/>
    </location>
</feature>
<name>A0A9W9T2T4_9EURO</name>
<sequence length="352" mass="39546">MTLETNILLKCRRRHSANRWLEAADMFVTTRLYETSGPRREIDFLNLCPGRISVGLEVEKTKGVVLLFFLSISTTYALVPKKREQPGSNPTAVIQVEHSYTTSFPVSEDKISTTSTDKTSSSSDAAPTRQYYDSGPPVYLAVTSEPPDVLGIGNVSGFYGPGSWAAWFISVVASWWRIIRISEESFDPNTWLFLLGTNWAVVGLFRGIRMAQSIPRDSLTYDAELGSMKGSIGAAFIVTFWGTFHGLMQYLLTMVLFDNLKTQRYRLWTLLLGMILPSLALMHSDPLKTMGVPTLYWHAMHSGAYDLNLVVSAGTPYYIFPFSVWLLGYMDISLLPNMLPRLLKLPKKVLKK</sequence>
<feature type="transmembrane region" description="Helical" evidence="2">
    <location>
        <begin position="191"/>
        <end position="211"/>
    </location>
</feature>
<evidence type="ECO:0000313" key="3">
    <source>
        <dbReference type="EMBL" id="KAJ5207333.1"/>
    </source>
</evidence>
<keyword evidence="2" id="KW-0812">Transmembrane</keyword>
<evidence type="ECO:0000256" key="1">
    <source>
        <dbReference type="SAM" id="MobiDB-lite"/>
    </source>
</evidence>
<feature type="transmembrane region" description="Helical" evidence="2">
    <location>
        <begin position="158"/>
        <end position="179"/>
    </location>
</feature>
<keyword evidence="4" id="KW-1185">Reference proteome</keyword>
<keyword evidence="2" id="KW-0472">Membrane</keyword>
<feature type="compositionally biased region" description="Low complexity" evidence="1">
    <location>
        <begin position="112"/>
        <end position="124"/>
    </location>
</feature>
<reference evidence="3" key="2">
    <citation type="journal article" date="2023" name="IMA Fungus">
        <title>Comparative genomic study of the Penicillium genus elucidates a diverse pangenome and 15 lateral gene transfer events.</title>
        <authorList>
            <person name="Petersen C."/>
            <person name="Sorensen T."/>
            <person name="Nielsen M.R."/>
            <person name="Sondergaard T.E."/>
            <person name="Sorensen J.L."/>
            <person name="Fitzpatrick D.A."/>
            <person name="Frisvad J.C."/>
            <person name="Nielsen K.L."/>
        </authorList>
    </citation>
    <scope>NUCLEOTIDE SEQUENCE</scope>
    <source>
        <strain evidence="3">IBT 16849</strain>
    </source>
</reference>
<evidence type="ECO:0000256" key="2">
    <source>
        <dbReference type="SAM" id="Phobius"/>
    </source>
</evidence>
<organism evidence="3 4">
    <name type="scientific">Penicillium cf. griseofulvum</name>
    <dbReference type="NCBI Taxonomy" id="2972120"/>
    <lineage>
        <taxon>Eukaryota</taxon>
        <taxon>Fungi</taxon>
        <taxon>Dikarya</taxon>
        <taxon>Ascomycota</taxon>
        <taxon>Pezizomycotina</taxon>
        <taxon>Eurotiomycetes</taxon>
        <taxon>Eurotiomycetidae</taxon>
        <taxon>Eurotiales</taxon>
        <taxon>Aspergillaceae</taxon>
        <taxon>Penicillium</taxon>
    </lineage>
</organism>
<evidence type="ECO:0000313" key="4">
    <source>
        <dbReference type="Proteomes" id="UP001150879"/>
    </source>
</evidence>
<accession>A0A9W9T2T4</accession>
<feature type="transmembrane region" description="Helical" evidence="2">
    <location>
        <begin position="231"/>
        <end position="253"/>
    </location>
</feature>
<keyword evidence="2" id="KW-1133">Transmembrane helix</keyword>
<dbReference type="AlphaFoldDB" id="A0A9W9T2T4"/>
<dbReference type="EMBL" id="JAPQKP010000002">
    <property type="protein sequence ID" value="KAJ5207333.1"/>
    <property type="molecule type" value="Genomic_DNA"/>
</dbReference>
<dbReference type="Proteomes" id="UP001150879">
    <property type="component" value="Unassembled WGS sequence"/>
</dbReference>
<comment type="caution">
    <text evidence="3">The sequence shown here is derived from an EMBL/GenBank/DDBJ whole genome shotgun (WGS) entry which is preliminary data.</text>
</comment>
<protein>
    <submittedName>
        <fullName evidence="3">Uncharacterized protein</fullName>
    </submittedName>
</protein>
<feature type="region of interest" description="Disordered" evidence="1">
    <location>
        <begin position="107"/>
        <end position="129"/>
    </location>
</feature>
<gene>
    <name evidence="3" type="ORF">N7472_003781</name>
</gene>
<reference evidence="3" key="1">
    <citation type="submission" date="2022-11" db="EMBL/GenBank/DDBJ databases">
        <authorList>
            <person name="Petersen C."/>
        </authorList>
    </citation>
    <scope>NUCLEOTIDE SEQUENCE</scope>
    <source>
        <strain evidence="3">IBT 16849</strain>
    </source>
</reference>
<feature type="transmembrane region" description="Helical" evidence="2">
    <location>
        <begin position="317"/>
        <end position="339"/>
    </location>
</feature>
<proteinExistence type="predicted"/>